<dbReference type="InParanoid" id="D6Z5X1"/>
<dbReference type="RefSeq" id="WP_013162384.1">
    <property type="nucleotide sequence ID" value="NC_014216.1"/>
</dbReference>
<dbReference type="PANTHER" id="PTHR39324:SF1">
    <property type="entry name" value="CALCIUM DODECIN"/>
    <property type="match status" value="1"/>
</dbReference>
<evidence type="ECO:0008006" key="3">
    <source>
        <dbReference type="Google" id="ProtNLM"/>
    </source>
</evidence>
<dbReference type="InterPro" id="IPR009923">
    <property type="entry name" value="Dodecin"/>
</dbReference>
<dbReference type="InterPro" id="IPR036694">
    <property type="entry name" value="Dodecin-like_sf"/>
</dbReference>
<proteinExistence type="predicted"/>
<name>D6Z5X1_DESAT</name>
<evidence type="ECO:0000313" key="1">
    <source>
        <dbReference type="EMBL" id="ADH84853.1"/>
    </source>
</evidence>
<reference evidence="2" key="1">
    <citation type="submission" date="2010-02" db="EMBL/GenBank/DDBJ databases">
        <title>Complete sequence of Desulfurivibrio alkaliphilus AHT2.</title>
        <authorList>
            <consortium name="US DOE Joint Genome Institute"/>
            <person name="Pitluck S."/>
            <person name="Chertkov O."/>
            <person name="Detter J.C."/>
            <person name="Han C."/>
            <person name="Tapia R."/>
            <person name="Larimer F."/>
            <person name="Land M."/>
            <person name="Hauser L."/>
            <person name="Kyrpides N."/>
            <person name="Mikhailova N."/>
            <person name="Sorokin D.Y."/>
            <person name="Muyzer G."/>
            <person name="Woyke T."/>
        </authorList>
    </citation>
    <scope>NUCLEOTIDE SEQUENCE [LARGE SCALE GENOMIC DNA]</scope>
    <source>
        <strain evidence="2">DSM 19089 / UNIQEM U267 / AHT2</strain>
    </source>
</reference>
<organism evidence="1 2">
    <name type="scientific">Desulfurivibrio alkaliphilus (strain DSM 19089 / UNIQEM U267 / AHT2)</name>
    <dbReference type="NCBI Taxonomy" id="589865"/>
    <lineage>
        <taxon>Bacteria</taxon>
        <taxon>Pseudomonadati</taxon>
        <taxon>Thermodesulfobacteriota</taxon>
        <taxon>Desulfobulbia</taxon>
        <taxon>Desulfobulbales</taxon>
        <taxon>Desulfobulbaceae</taxon>
        <taxon>Desulfurivibrio</taxon>
    </lineage>
</organism>
<dbReference type="Pfam" id="PF07311">
    <property type="entry name" value="Dodecin"/>
    <property type="match status" value="1"/>
</dbReference>
<dbReference type="AlphaFoldDB" id="D6Z5X1"/>
<dbReference type="eggNOG" id="COG3360">
    <property type="taxonomic scope" value="Bacteria"/>
</dbReference>
<dbReference type="Proteomes" id="UP000001508">
    <property type="component" value="Chromosome"/>
</dbReference>
<dbReference type="EMBL" id="CP001940">
    <property type="protein sequence ID" value="ADH84853.1"/>
    <property type="molecule type" value="Genomic_DNA"/>
</dbReference>
<dbReference type="OrthoDB" id="9805449at2"/>
<dbReference type="SUPFAM" id="SSF89807">
    <property type="entry name" value="Dodecin-like"/>
    <property type="match status" value="1"/>
</dbReference>
<sequence length="67" mass="7518">MGTVAKIIELSADSEKSFEDALAVGIARATKTLKNVKSVWIQDQEVMIENNAPKKYRIHLKVTFVLE</sequence>
<protein>
    <recommendedName>
        <fullName evidence="3">Dodecin domain-containing protein</fullName>
    </recommendedName>
</protein>
<dbReference type="InterPro" id="IPR025543">
    <property type="entry name" value="Dodecin-like"/>
</dbReference>
<accession>D6Z5X1</accession>
<evidence type="ECO:0000313" key="2">
    <source>
        <dbReference type="Proteomes" id="UP000001508"/>
    </source>
</evidence>
<dbReference type="HOGENOM" id="CLU_161196_2_0_7"/>
<dbReference type="PANTHER" id="PTHR39324">
    <property type="entry name" value="CALCIUM DODECIN"/>
    <property type="match status" value="1"/>
</dbReference>
<keyword evidence="2" id="KW-1185">Reference proteome</keyword>
<dbReference type="Gene3D" id="3.30.1660.10">
    <property type="entry name" value="Flavin-binding protein dodecin"/>
    <property type="match status" value="1"/>
</dbReference>
<dbReference type="KEGG" id="dak:DaAHT2_0140"/>
<gene>
    <name evidence="1" type="ordered locus">DaAHT2_0140</name>
</gene>